<dbReference type="Gene3D" id="1.10.486.10">
    <property type="entry name" value="PCRA, domain 4"/>
    <property type="match status" value="1"/>
</dbReference>
<evidence type="ECO:0000313" key="20">
    <source>
        <dbReference type="Proteomes" id="UP000033930"/>
    </source>
</evidence>
<evidence type="ECO:0000256" key="2">
    <source>
        <dbReference type="ARBA" id="ARBA00022722"/>
    </source>
</evidence>
<dbReference type="PROSITE" id="PS51198">
    <property type="entry name" value="UVRD_HELICASE_ATP_BIND"/>
    <property type="match status" value="1"/>
</dbReference>
<evidence type="ECO:0000256" key="7">
    <source>
        <dbReference type="ARBA" id="ARBA00022839"/>
    </source>
</evidence>
<evidence type="ECO:0000256" key="5">
    <source>
        <dbReference type="ARBA" id="ARBA00022801"/>
    </source>
</evidence>
<dbReference type="PANTHER" id="PTHR11070:SF55">
    <property type="entry name" value="DNA 3'-5' HELICASE"/>
    <property type="match status" value="1"/>
</dbReference>
<organism evidence="19 20">
    <name type="scientific">Candidatus Uhrbacteria bacterium GW2011_GWC1_41_20</name>
    <dbReference type="NCBI Taxonomy" id="1618983"/>
    <lineage>
        <taxon>Bacteria</taxon>
        <taxon>Candidatus Uhriibacteriota</taxon>
    </lineage>
</organism>
<dbReference type="Gene3D" id="3.90.320.10">
    <property type="match status" value="1"/>
</dbReference>
<evidence type="ECO:0000256" key="11">
    <source>
        <dbReference type="ARBA" id="ARBA00023235"/>
    </source>
</evidence>
<dbReference type="InterPro" id="IPR000212">
    <property type="entry name" value="DNA_helicase_UvrD/REP"/>
</dbReference>
<dbReference type="AlphaFoldDB" id="A0A0G0VJS0"/>
<evidence type="ECO:0000256" key="10">
    <source>
        <dbReference type="ARBA" id="ARBA00023204"/>
    </source>
</evidence>
<evidence type="ECO:0000256" key="6">
    <source>
        <dbReference type="ARBA" id="ARBA00022806"/>
    </source>
</evidence>
<feature type="region of interest" description="Disordered" evidence="16">
    <location>
        <begin position="184"/>
        <end position="205"/>
    </location>
</feature>
<keyword evidence="8 15" id="KW-0067">ATP-binding</keyword>
<evidence type="ECO:0000256" key="9">
    <source>
        <dbReference type="ARBA" id="ARBA00023125"/>
    </source>
</evidence>
<dbReference type="PANTHER" id="PTHR11070">
    <property type="entry name" value="UVRD / RECB / PCRA DNA HELICASE FAMILY MEMBER"/>
    <property type="match status" value="1"/>
</dbReference>
<keyword evidence="6 15" id="KW-0347">Helicase</keyword>
<keyword evidence="4" id="KW-0227">DNA damage</keyword>
<dbReference type="CDD" id="cd17932">
    <property type="entry name" value="DEXQc_UvrD"/>
    <property type="match status" value="1"/>
</dbReference>
<feature type="domain" description="UvrD-like helicase ATP-binding" evidence="17">
    <location>
        <begin position="7"/>
        <end position="333"/>
    </location>
</feature>
<evidence type="ECO:0000256" key="3">
    <source>
        <dbReference type="ARBA" id="ARBA00022741"/>
    </source>
</evidence>
<dbReference type="SUPFAM" id="SSF52540">
    <property type="entry name" value="P-loop containing nucleoside triphosphate hydrolases"/>
    <property type="match status" value="1"/>
</dbReference>
<dbReference type="InterPro" id="IPR038726">
    <property type="entry name" value="PDDEXK_AddAB-type"/>
</dbReference>
<name>A0A0G0VJS0_9BACT</name>
<evidence type="ECO:0000256" key="12">
    <source>
        <dbReference type="ARBA" id="ARBA00034617"/>
    </source>
</evidence>
<keyword evidence="5 15" id="KW-0378">Hydrolase</keyword>
<dbReference type="GO" id="GO:0033202">
    <property type="term" value="C:DNA helicase complex"/>
    <property type="evidence" value="ECO:0007669"/>
    <property type="project" value="TreeGrafter"/>
</dbReference>
<protein>
    <recommendedName>
        <fullName evidence="13">DNA 3'-5' helicase</fullName>
        <ecNumber evidence="13">5.6.2.4</ecNumber>
    </recommendedName>
</protein>
<keyword evidence="3 15" id="KW-0547">Nucleotide-binding</keyword>
<dbReference type="GO" id="GO:0005829">
    <property type="term" value="C:cytosol"/>
    <property type="evidence" value="ECO:0007669"/>
    <property type="project" value="TreeGrafter"/>
</dbReference>
<dbReference type="CDD" id="cd18807">
    <property type="entry name" value="SF1_C_UvrD"/>
    <property type="match status" value="1"/>
</dbReference>
<evidence type="ECO:0000259" key="17">
    <source>
        <dbReference type="PROSITE" id="PS51198"/>
    </source>
</evidence>
<dbReference type="GO" id="GO:0003677">
    <property type="term" value="F:DNA binding"/>
    <property type="evidence" value="ECO:0007669"/>
    <property type="project" value="UniProtKB-KW"/>
</dbReference>
<keyword evidence="10" id="KW-0234">DNA repair</keyword>
<evidence type="ECO:0000313" key="19">
    <source>
        <dbReference type="EMBL" id="KKR99856.1"/>
    </source>
</evidence>
<comment type="caution">
    <text evidence="19">The sequence shown here is derived from an EMBL/GenBank/DDBJ whole genome shotgun (WGS) entry which is preliminary data.</text>
</comment>
<accession>A0A0G0VJS0</accession>
<evidence type="ECO:0000256" key="4">
    <source>
        <dbReference type="ARBA" id="ARBA00022763"/>
    </source>
</evidence>
<dbReference type="InterPro" id="IPR014017">
    <property type="entry name" value="DNA_helicase_UvrD-like_C"/>
</dbReference>
<dbReference type="GO" id="GO:0000725">
    <property type="term" value="P:recombinational repair"/>
    <property type="evidence" value="ECO:0007669"/>
    <property type="project" value="TreeGrafter"/>
</dbReference>
<dbReference type="GO" id="GO:0004527">
    <property type="term" value="F:exonuclease activity"/>
    <property type="evidence" value="ECO:0007669"/>
    <property type="project" value="UniProtKB-KW"/>
</dbReference>
<dbReference type="Pfam" id="PF12705">
    <property type="entry name" value="PDDEXK_1"/>
    <property type="match status" value="1"/>
</dbReference>
<dbReference type="Gene3D" id="3.40.50.300">
    <property type="entry name" value="P-loop containing nucleotide triphosphate hydrolases"/>
    <property type="match status" value="3"/>
</dbReference>
<evidence type="ECO:0000256" key="13">
    <source>
        <dbReference type="ARBA" id="ARBA00034808"/>
    </source>
</evidence>
<reference evidence="19 20" key="1">
    <citation type="journal article" date="2015" name="Nature">
        <title>rRNA introns, odd ribosomes, and small enigmatic genomes across a large radiation of phyla.</title>
        <authorList>
            <person name="Brown C.T."/>
            <person name="Hug L.A."/>
            <person name="Thomas B.C."/>
            <person name="Sharon I."/>
            <person name="Castelle C.J."/>
            <person name="Singh A."/>
            <person name="Wilkins M.J."/>
            <person name="Williams K.H."/>
            <person name="Banfield J.F."/>
        </authorList>
    </citation>
    <scope>NUCLEOTIDE SEQUENCE [LARGE SCALE GENOMIC DNA]</scope>
</reference>
<dbReference type="Proteomes" id="UP000033930">
    <property type="component" value="Unassembled WGS sequence"/>
</dbReference>
<dbReference type="PROSITE" id="PS51217">
    <property type="entry name" value="UVRD_HELICASE_CTER"/>
    <property type="match status" value="1"/>
</dbReference>
<evidence type="ECO:0000259" key="18">
    <source>
        <dbReference type="PROSITE" id="PS51217"/>
    </source>
</evidence>
<dbReference type="EC" id="5.6.2.4" evidence="13"/>
<comment type="catalytic activity">
    <reaction evidence="12">
        <text>Couples ATP hydrolysis with the unwinding of duplex DNA by translocating in the 3'-5' direction.</text>
        <dbReference type="EC" id="5.6.2.4"/>
    </reaction>
</comment>
<dbReference type="Gene3D" id="1.10.10.160">
    <property type="match status" value="1"/>
</dbReference>
<dbReference type="GO" id="GO:0005524">
    <property type="term" value="F:ATP binding"/>
    <property type="evidence" value="ECO:0007669"/>
    <property type="project" value="UniProtKB-UniRule"/>
</dbReference>
<keyword evidence="2" id="KW-0540">Nuclease</keyword>
<dbReference type="InterPro" id="IPR011604">
    <property type="entry name" value="PDDEXK-like_dom_sf"/>
</dbReference>
<evidence type="ECO:0000256" key="1">
    <source>
        <dbReference type="ARBA" id="ARBA00009922"/>
    </source>
</evidence>
<keyword evidence="9" id="KW-0238">DNA-binding</keyword>
<feature type="binding site" evidence="15">
    <location>
        <begin position="28"/>
        <end position="35"/>
    </location>
    <ligand>
        <name>ATP</name>
        <dbReference type="ChEBI" id="CHEBI:30616"/>
    </ligand>
</feature>
<comment type="catalytic activity">
    <reaction evidence="14">
        <text>ATP + H2O = ADP + phosphate + H(+)</text>
        <dbReference type="Rhea" id="RHEA:13065"/>
        <dbReference type="ChEBI" id="CHEBI:15377"/>
        <dbReference type="ChEBI" id="CHEBI:15378"/>
        <dbReference type="ChEBI" id="CHEBI:30616"/>
        <dbReference type="ChEBI" id="CHEBI:43474"/>
        <dbReference type="ChEBI" id="CHEBI:456216"/>
        <dbReference type="EC" id="5.6.2.4"/>
    </reaction>
</comment>
<dbReference type="InterPro" id="IPR013986">
    <property type="entry name" value="DExx_box_DNA_helicase_dom_sf"/>
</dbReference>
<sequence length="992" mass="114530">MSQNLLENLNPQQLESVMHDQGPLMIIAGAGTGKTTVITQRIAWLIEQGKAKPEEVLALTFTEKAATEMEERVDQLLPIGYVQMWISTFHAFCERILREHALDIGIPHEFTLLDEVDTYLLMRKNFDRFELDYYRPKSNPTRFIKALLQHFSRIKDEMVTPEQYLKFAEDLRADLDITEGIKQIKGNTPKSPLGNGGSEVSKDQQAQIDEVDRISELANAYHIYQQILLENSSLDFADLVSYTIELFQKRPAILKKYQEQFKYILVDEFQDTNSAQYMLVKLLLKEPMNITVVGDDDQSIYRFRGASLSNILSFSSDFSEVKRIVLNENYRSSNSVLKYAYDMIQNNNPHRLEHREKISKELRPNLGIEGKVDYVIASNQNEEVGDVIAKIISLKSEHDCPWNSFAILVRANDHATPFIETMDALNMPYRFLALSGLYTKPLILDCLSWMRVIDLPYDSPSLYRILSHPELGISQDDIAKLSMQSRKKGLALFDTLEQTPELSNSAKPRITEFLGALTELRTLSKRKPTSELFVEIIKQTGIFGLIQQLPELSQQEHNKLLNQFFDRIKRFEAANDDKALHHFLEEFEHERSSGEAGALSSDMESGPDVVQVMTIHASKGLEFRFVFVVNMVEQRFPSQRRSDPISIPSGLIQVLTDPNRDEHIEEERRLFYVAMTRAKEHLYLYSADDYGGTRKRKPSRFLQELGIKPTAILDLKNIAVEQEPINPSSQIVHTLPNAISFTQIAAFANCPLQYKFAHILRVPVFGKHQMSFGKTMHNALEQFCKAYIETQSLEQTSLLKTAEHCISPIPSEEQLLEFYYQCWIDEWYPDDEVREEYRQKGRDKLIEYRAIIDISRPKIEFLEKDFTLKIGDISMKGRIDRIDKLNDGYEIVDYKTGNPKTKLDWDEKKQLVLYALACERCFDPALEVKKVTYHYLEDNTSLSFMPSDKDKQKLIDEVISAVETMRQSTFDPTPGFHCQYCDFRDICEFSDF</sequence>
<evidence type="ECO:0000256" key="14">
    <source>
        <dbReference type="ARBA" id="ARBA00048988"/>
    </source>
</evidence>
<evidence type="ECO:0000256" key="8">
    <source>
        <dbReference type="ARBA" id="ARBA00022840"/>
    </source>
</evidence>
<gene>
    <name evidence="19" type="ORF">UU50_C0002G0038</name>
</gene>
<feature type="domain" description="UvrD-like helicase C-terminal" evidence="18">
    <location>
        <begin position="341"/>
        <end position="620"/>
    </location>
</feature>
<evidence type="ECO:0000256" key="15">
    <source>
        <dbReference type="PROSITE-ProRule" id="PRU00560"/>
    </source>
</evidence>
<proteinExistence type="inferred from homology"/>
<dbReference type="GO" id="GO:0043138">
    <property type="term" value="F:3'-5' DNA helicase activity"/>
    <property type="evidence" value="ECO:0007669"/>
    <property type="project" value="UniProtKB-EC"/>
</dbReference>
<dbReference type="InterPro" id="IPR014016">
    <property type="entry name" value="UvrD-like_ATP-bd"/>
</dbReference>
<comment type="similarity">
    <text evidence="1">Belongs to the helicase family. UvrD subfamily.</text>
</comment>
<dbReference type="InterPro" id="IPR011335">
    <property type="entry name" value="Restrct_endonuc-II-like"/>
</dbReference>
<dbReference type="Pfam" id="PF13361">
    <property type="entry name" value="UvrD_C"/>
    <property type="match status" value="1"/>
</dbReference>
<evidence type="ECO:0000256" key="16">
    <source>
        <dbReference type="SAM" id="MobiDB-lite"/>
    </source>
</evidence>
<keyword evidence="7" id="KW-0269">Exonuclease</keyword>
<dbReference type="SUPFAM" id="SSF52980">
    <property type="entry name" value="Restriction endonuclease-like"/>
    <property type="match status" value="1"/>
</dbReference>
<dbReference type="EMBL" id="LCAW01000002">
    <property type="protein sequence ID" value="KKR99856.1"/>
    <property type="molecule type" value="Genomic_DNA"/>
</dbReference>
<keyword evidence="11" id="KW-0413">Isomerase</keyword>
<dbReference type="PATRIC" id="fig|1618983.3.peg.109"/>
<dbReference type="Pfam" id="PF00580">
    <property type="entry name" value="UvrD-helicase"/>
    <property type="match status" value="1"/>
</dbReference>
<dbReference type="InterPro" id="IPR027417">
    <property type="entry name" value="P-loop_NTPase"/>
</dbReference>